<dbReference type="Gene3D" id="2.40.128.130">
    <property type="entry name" value="Autotransporter beta-domain"/>
    <property type="match status" value="1"/>
</dbReference>
<comment type="caution">
    <text evidence="4">The sequence shown here is derived from an EMBL/GenBank/DDBJ whole genome shotgun (WGS) entry which is preliminary data.</text>
</comment>
<keyword evidence="1 2" id="KW-0732">Signal</keyword>
<feature type="domain" description="Autotransporter" evidence="3">
    <location>
        <begin position="912"/>
        <end position="1191"/>
    </location>
</feature>
<reference evidence="4 5" key="1">
    <citation type="submission" date="2017-06" db="EMBL/GenBank/DDBJ databases">
        <authorList>
            <person name="Kim H.J."/>
            <person name="Triplett B.A."/>
        </authorList>
    </citation>
    <scope>NUCLEOTIDE SEQUENCE [LARGE SCALE GENOMIC DNA]</scope>
    <source>
        <strain evidence="4 5">13146</strain>
    </source>
</reference>
<evidence type="ECO:0000313" key="4">
    <source>
        <dbReference type="EMBL" id="OWQ52984.1"/>
    </source>
</evidence>
<organism evidence="4 5">
    <name type="scientific">Stenotrophomonas maltophilia</name>
    <name type="common">Pseudomonas maltophilia</name>
    <name type="synonym">Xanthomonas maltophilia</name>
    <dbReference type="NCBI Taxonomy" id="40324"/>
    <lineage>
        <taxon>Bacteria</taxon>
        <taxon>Pseudomonadati</taxon>
        <taxon>Pseudomonadota</taxon>
        <taxon>Gammaproteobacteria</taxon>
        <taxon>Lysobacterales</taxon>
        <taxon>Lysobacteraceae</taxon>
        <taxon>Stenotrophomonas</taxon>
        <taxon>Stenotrophomonas maltophilia group</taxon>
    </lineage>
</organism>
<dbReference type="InterPro" id="IPR036709">
    <property type="entry name" value="Autotransporte_beta_dom_sf"/>
</dbReference>
<dbReference type="Pfam" id="PF12951">
    <property type="entry name" value="PATR"/>
    <property type="match status" value="3"/>
</dbReference>
<evidence type="ECO:0000313" key="5">
    <source>
        <dbReference type="Proteomes" id="UP000198157"/>
    </source>
</evidence>
<accession>A0A246HLI7</accession>
<protein>
    <recommendedName>
        <fullName evidence="3">Autotransporter domain-containing protein</fullName>
    </recommendedName>
</protein>
<dbReference type="AlphaFoldDB" id="A0A246HLI7"/>
<dbReference type="SUPFAM" id="SSF51126">
    <property type="entry name" value="Pectin lyase-like"/>
    <property type="match status" value="1"/>
</dbReference>
<evidence type="ECO:0000259" key="3">
    <source>
        <dbReference type="PROSITE" id="PS51208"/>
    </source>
</evidence>
<dbReference type="InterPro" id="IPR005546">
    <property type="entry name" value="Autotransporte_beta"/>
</dbReference>
<dbReference type="NCBIfam" id="TIGR04393">
    <property type="entry name" value="rpt_T5SS_PEPC"/>
    <property type="match status" value="5"/>
</dbReference>
<evidence type="ECO:0000256" key="2">
    <source>
        <dbReference type="SAM" id="SignalP"/>
    </source>
</evidence>
<sequence>MIHPYHVCSPATTLANRRTTSTTSTSARRASLLALAVGLAVSAGAQAVNTSRTGNGDWYDATRWNNGVPTATNSWAYVDGYTLSLQTAGARSWHLYLGNSADAHFDMSNGATLDTATATLGAVAGHRGSAVLSGAGTSWDIQYDIGVGHLGRGELSVLGGAHLYTNNAWVGSMPGSTGFVQVDGATSRWDAGTIYAGAQGTGRVEITNGAKTVSDKTILGWTNTGVGTVVVSGTGSHLTATDLQVGAAGMGELIVQGGADLLSTTAVLGAGGTGVATINNATSQWINDGLLTIGSRGHGDLQVYNGASVVTHGLLVATQGGTGMLTIGADAGVDNSGATATFGDSNAATINVGGLLVTDTAILGRAVGSFGEVLVNGPTARWISNTLQVGQEGIGTFSVDNGATASVSGSILLAADGTARGSLLVGNNATLAVGNSTGIESIRTGDGTGSVELAGGLLRSNGWVNLDSDVLVSVSSQLDTVGNLGIQGDISGTGALRKTGAGALMLSGANSFSGGLQIDAGTLSLNGAASAGRGGVTLGDGTSLGLVNMTTLVNSVRLLGNAGVWVPNGTSVTFGGGLSGVTGAVLEKNDGGELVLSSGAFSGLTRVNGGTVRAIGNAMPSGDIEIGSAGRFQTDTTRVVTYAGRFSGNGQLQQGRHFLTLTGDSSAFTGTTVVDGGQLAVEGALGGTVQVGNTAWLTGNGRLGDVEIRGGSTLSPGSNLTGPVGRLSITGNLVFDSSAIFNVDVAANGSSDHVDVAGTATLGQANTVALASAGEWAPSTRYTLLTANDGVEGRFAGATSTLAFLAPTLDYDANHVYLTLARNDIAMPDIELAFPDVVVNTNQKQVAGAVEALGAGNAVYDAVVRLEVPQVVPAFDSLGGEIHAAARTALLQDRFLRDGIHQRLDGAAMSGVLAGNTGVWVAGSGNSLRLDADGVGARSRVQQQGLMAGADWRISERVLLGVAVGEQTLTNRLDERQAKADADATEYGVYGQFQGEHLSLRGGVSRTDYRIDTTREVTVGSTMSQSLAARSDATADRMFARAGWDFTARTVTLTPEIELAHVRLRSEQVAETGGSSALQVQANRDELSTGVAALRAVWDISGGQRDRAALTARVGWQYADGDLGAATRARFENGDTTFAMQSVPLARSMGLAELGVAVSPTTASRLSLQAQTSAGDGQRDVGVQLNWSVQF</sequence>
<dbReference type="InterPro" id="IPR011050">
    <property type="entry name" value="Pectin_lyase_fold/virulence"/>
</dbReference>
<name>A0A246HLI7_STEMA</name>
<dbReference type="Pfam" id="PF03797">
    <property type="entry name" value="Autotransporter"/>
    <property type="match status" value="1"/>
</dbReference>
<dbReference type="SMART" id="SM00869">
    <property type="entry name" value="Autotransporter"/>
    <property type="match status" value="1"/>
</dbReference>
<dbReference type="OrthoDB" id="5927866at2"/>
<dbReference type="NCBIfam" id="TIGR02601">
    <property type="entry name" value="autotrns_rpt"/>
    <property type="match status" value="1"/>
</dbReference>
<proteinExistence type="predicted"/>
<feature type="signal peptide" evidence="2">
    <location>
        <begin position="1"/>
        <end position="47"/>
    </location>
</feature>
<evidence type="ECO:0000256" key="1">
    <source>
        <dbReference type="ARBA" id="ARBA00022729"/>
    </source>
</evidence>
<feature type="chain" id="PRO_5013168094" description="Autotransporter domain-containing protein" evidence="2">
    <location>
        <begin position="48"/>
        <end position="1191"/>
    </location>
</feature>
<gene>
    <name evidence="4" type="ORF">CEE60_11225</name>
</gene>
<dbReference type="PROSITE" id="PS51208">
    <property type="entry name" value="AUTOTRANSPORTER"/>
    <property type="match status" value="1"/>
</dbReference>
<dbReference type="InterPro" id="IPR013425">
    <property type="entry name" value="Autotrns_rpt"/>
</dbReference>
<dbReference type="SUPFAM" id="SSF103515">
    <property type="entry name" value="Autotransporter"/>
    <property type="match status" value="1"/>
</dbReference>
<dbReference type="InterPro" id="IPR030895">
    <property type="entry name" value="T5SS_PEPC_rpt"/>
</dbReference>
<dbReference type="EMBL" id="NIVS01000022">
    <property type="protein sequence ID" value="OWQ52984.1"/>
    <property type="molecule type" value="Genomic_DNA"/>
</dbReference>
<dbReference type="Proteomes" id="UP000198157">
    <property type="component" value="Unassembled WGS sequence"/>
</dbReference>